<feature type="compositionally biased region" description="Polar residues" evidence="6">
    <location>
        <begin position="249"/>
        <end position="269"/>
    </location>
</feature>
<accession>A0A8H7JF74</accession>
<comment type="subcellular location">
    <subcellularLocation>
        <location evidence="1">Membrane</location>
        <topology evidence="1">Multi-pass membrane protein</topology>
    </subcellularLocation>
</comment>
<keyword evidence="3 7" id="KW-1133">Transmembrane helix</keyword>
<dbReference type="Pfam" id="PF20684">
    <property type="entry name" value="Fung_rhodopsin"/>
    <property type="match status" value="1"/>
</dbReference>
<evidence type="ECO:0000256" key="2">
    <source>
        <dbReference type="ARBA" id="ARBA00022692"/>
    </source>
</evidence>
<evidence type="ECO:0000256" key="4">
    <source>
        <dbReference type="ARBA" id="ARBA00023136"/>
    </source>
</evidence>
<dbReference type="PANTHER" id="PTHR33048:SF129">
    <property type="entry name" value="INTEGRAL MEMBRANE PROTEIN-RELATED"/>
    <property type="match status" value="1"/>
</dbReference>
<dbReference type="Proteomes" id="UP000651452">
    <property type="component" value="Unassembled WGS sequence"/>
</dbReference>
<evidence type="ECO:0000259" key="8">
    <source>
        <dbReference type="Pfam" id="PF20684"/>
    </source>
</evidence>
<dbReference type="OrthoDB" id="5429740at2759"/>
<evidence type="ECO:0000256" key="5">
    <source>
        <dbReference type="ARBA" id="ARBA00038359"/>
    </source>
</evidence>
<evidence type="ECO:0000256" key="6">
    <source>
        <dbReference type="SAM" id="MobiDB-lite"/>
    </source>
</evidence>
<evidence type="ECO:0000313" key="10">
    <source>
        <dbReference type="Proteomes" id="UP000651452"/>
    </source>
</evidence>
<dbReference type="InterPro" id="IPR049326">
    <property type="entry name" value="Rhodopsin_dom_fungi"/>
</dbReference>
<comment type="similarity">
    <text evidence="5">Belongs to the SAT4 family.</text>
</comment>
<keyword evidence="4 7" id="KW-0472">Membrane</keyword>
<reference evidence="9" key="1">
    <citation type="submission" date="2018-12" db="EMBL/GenBank/DDBJ databases">
        <authorList>
            <person name="Syme R.A."/>
            <person name="Farfan-Caceres L."/>
            <person name="Lichtenzveig J."/>
        </authorList>
    </citation>
    <scope>NUCLEOTIDE SEQUENCE</scope>
    <source>
        <strain evidence="9">Al4</strain>
    </source>
</reference>
<evidence type="ECO:0000256" key="7">
    <source>
        <dbReference type="SAM" id="Phobius"/>
    </source>
</evidence>
<reference evidence="9" key="2">
    <citation type="submission" date="2020-09" db="EMBL/GenBank/DDBJ databases">
        <title>Reference genome assembly for Australian Ascochyta lentis isolate Al4.</title>
        <authorList>
            <person name="Lee R.C."/>
            <person name="Farfan-Caceres L.M."/>
            <person name="Debler J.W."/>
            <person name="Williams A.H."/>
            <person name="Henares B.M."/>
        </authorList>
    </citation>
    <scope>NUCLEOTIDE SEQUENCE</scope>
    <source>
        <strain evidence="9">Al4</strain>
    </source>
</reference>
<gene>
    <name evidence="9" type="ORF">EKO04_000513</name>
</gene>
<keyword evidence="10" id="KW-1185">Reference proteome</keyword>
<organism evidence="9 10">
    <name type="scientific">Ascochyta lentis</name>
    <dbReference type="NCBI Taxonomy" id="205686"/>
    <lineage>
        <taxon>Eukaryota</taxon>
        <taxon>Fungi</taxon>
        <taxon>Dikarya</taxon>
        <taxon>Ascomycota</taxon>
        <taxon>Pezizomycotina</taxon>
        <taxon>Dothideomycetes</taxon>
        <taxon>Pleosporomycetidae</taxon>
        <taxon>Pleosporales</taxon>
        <taxon>Pleosporineae</taxon>
        <taxon>Didymellaceae</taxon>
        <taxon>Ascochyta</taxon>
    </lineage>
</organism>
<dbReference type="PANTHER" id="PTHR33048">
    <property type="entry name" value="PTH11-LIKE INTEGRAL MEMBRANE PROTEIN (AFU_ORTHOLOGUE AFUA_5G11245)"/>
    <property type="match status" value="1"/>
</dbReference>
<dbReference type="InterPro" id="IPR052337">
    <property type="entry name" value="SAT4-like"/>
</dbReference>
<evidence type="ECO:0000313" key="9">
    <source>
        <dbReference type="EMBL" id="KAF9701883.1"/>
    </source>
</evidence>
<feature type="transmembrane region" description="Helical" evidence="7">
    <location>
        <begin position="123"/>
        <end position="144"/>
    </location>
</feature>
<feature type="region of interest" description="Disordered" evidence="6">
    <location>
        <begin position="249"/>
        <end position="283"/>
    </location>
</feature>
<sequence length="382" mass="43740">MAIYSLFSLTSGLVKLSILLFYRRLSSRAVSPAFRWTMRVTIFVIGCYSITFVFIPVFMCQPISAFWDQVDLIKVARGYKYRCINEGADVVAHGIISTVQDLVVAFLPTLLCWNLQMPIRQKIALYGIFALGYTSVAIGAMRTYTGYRIFFQTYDVTWVASDTWLWSLLELHIGSMCANAPALKIFFTQVLKVDRITTWKRSRSRSWSYGSKKQHSSKSSGTVSQFPTPSNRTRISMWVEKVLHTSASRSYRSHTQTDNSADQSGTTLQMDAHFHPNPSPRDSMTKPLASEYMDTILDGGGCQSYMHDIEMSRLQNSQPSIDEDVQALPPLQPPMPARQMRPKLPPLSRVQEKWNIGDREYMWRPWENSNRVREDGVHSQWV</sequence>
<feature type="transmembrane region" description="Helical" evidence="7">
    <location>
        <begin position="6"/>
        <end position="25"/>
    </location>
</feature>
<feature type="transmembrane region" description="Helical" evidence="7">
    <location>
        <begin position="37"/>
        <end position="59"/>
    </location>
</feature>
<feature type="region of interest" description="Disordered" evidence="6">
    <location>
        <begin position="209"/>
        <end position="229"/>
    </location>
</feature>
<feature type="domain" description="Rhodopsin" evidence="8">
    <location>
        <begin position="6"/>
        <end position="187"/>
    </location>
</feature>
<proteinExistence type="inferred from homology"/>
<dbReference type="AlphaFoldDB" id="A0A8H7JF74"/>
<evidence type="ECO:0000256" key="3">
    <source>
        <dbReference type="ARBA" id="ARBA00022989"/>
    </source>
</evidence>
<name>A0A8H7JF74_9PLEO</name>
<evidence type="ECO:0000256" key="1">
    <source>
        <dbReference type="ARBA" id="ARBA00004141"/>
    </source>
</evidence>
<dbReference type="GO" id="GO:0016020">
    <property type="term" value="C:membrane"/>
    <property type="evidence" value="ECO:0007669"/>
    <property type="project" value="UniProtKB-SubCell"/>
</dbReference>
<dbReference type="EMBL" id="RZGK01000002">
    <property type="protein sequence ID" value="KAF9701883.1"/>
    <property type="molecule type" value="Genomic_DNA"/>
</dbReference>
<comment type="caution">
    <text evidence="9">The sequence shown here is derived from an EMBL/GenBank/DDBJ whole genome shotgun (WGS) entry which is preliminary data.</text>
</comment>
<protein>
    <recommendedName>
        <fullName evidence="8">Rhodopsin domain-containing protein</fullName>
    </recommendedName>
</protein>
<keyword evidence="2 7" id="KW-0812">Transmembrane</keyword>